<keyword evidence="1" id="KW-1133">Transmembrane helix</keyword>
<comment type="caution">
    <text evidence="2">The sequence shown here is derived from an EMBL/GenBank/DDBJ whole genome shotgun (WGS) entry which is preliminary data.</text>
</comment>
<accession>A0A841JR54</accession>
<protein>
    <recommendedName>
        <fullName evidence="4">Zinc-finger domain-containing protein</fullName>
    </recommendedName>
</protein>
<name>A0A841JR54_9BACT</name>
<organism evidence="2 3">
    <name type="scientific">Silvibacterium bohemicum</name>
    <dbReference type="NCBI Taxonomy" id="1577686"/>
    <lineage>
        <taxon>Bacteria</taxon>
        <taxon>Pseudomonadati</taxon>
        <taxon>Acidobacteriota</taxon>
        <taxon>Terriglobia</taxon>
        <taxon>Terriglobales</taxon>
        <taxon>Acidobacteriaceae</taxon>
        <taxon>Silvibacterium</taxon>
    </lineage>
</organism>
<dbReference type="OrthoDB" id="109506at2"/>
<keyword evidence="3" id="KW-1185">Reference proteome</keyword>
<proteinExistence type="predicted"/>
<sequence>MQDHEQHVSDEELLLAADGETKVLAQRVQAHLEACARCRTRAAEMESILIDLAQTERSSLDAELPPVAGARAMLRVRMAELSIDRPGFFSWGRISGGLLPGVLGAATLAAVIVLVGVMVVRHFTATGASLLLSPDYGVLPNHMFTPGAARQASLAEVCTLSHEEVVTKVSPIERQKVFAEYGIPSAQSDRYEVDYLITPGLGGDDDIRNLWPEPYNAEMWNAHRKDVLEERLHEMVCSHHLDLSVAQEAIATNWIAAYEKYVPATPPQDRDAKLTFQRRS</sequence>
<dbReference type="EMBL" id="JACHEK010000002">
    <property type="protein sequence ID" value="MBB6142895.1"/>
    <property type="molecule type" value="Genomic_DNA"/>
</dbReference>
<dbReference type="Proteomes" id="UP000538666">
    <property type="component" value="Unassembled WGS sequence"/>
</dbReference>
<keyword evidence="1" id="KW-0812">Transmembrane</keyword>
<reference evidence="2 3" key="1">
    <citation type="submission" date="2020-08" db="EMBL/GenBank/DDBJ databases">
        <title>Genomic Encyclopedia of Type Strains, Phase IV (KMG-IV): sequencing the most valuable type-strain genomes for metagenomic binning, comparative biology and taxonomic classification.</title>
        <authorList>
            <person name="Goeker M."/>
        </authorList>
    </citation>
    <scope>NUCLEOTIDE SEQUENCE [LARGE SCALE GENOMIC DNA]</scope>
    <source>
        <strain evidence="2 3">DSM 103733</strain>
    </source>
</reference>
<evidence type="ECO:0000313" key="2">
    <source>
        <dbReference type="EMBL" id="MBB6142895.1"/>
    </source>
</evidence>
<dbReference type="AlphaFoldDB" id="A0A841JR54"/>
<keyword evidence="1" id="KW-0472">Membrane</keyword>
<evidence type="ECO:0008006" key="4">
    <source>
        <dbReference type="Google" id="ProtNLM"/>
    </source>
</evidence>
<feature type="transmembrane region" description="Helical" evidence="1">
    <location>
        <begin position="98"/>
        <end position="120"/>
    </location>
</feature>
<dbReference type="RefSeq" id="WP_050061852.1">
    <property type="nucleotide sequence ID" value="NZ_JACHEK010000002.1"/>
</dbReference>
<evidence type="ECO:0000313" key="3">
    <source>
        <dbReference type="Proteomes" id="UP000538666"/>
    </source>
</evidence>
<evidence type="ECO:0000256" key="1">
    <source>
        <dbReference type="SAM" id="Phobius"/>
    </source>
</evidence>
<gene>
    <name evidence="2" type="ORF">HNQ77_000839</name>
</gene>